<comment type="caution">
    <text evidence="5">The sequence shown here is derived from an EMBL/GenBank/DDBJ whole genome shotgun (WGS) entry which is preliminary data.</text>
</comment>
<dbReference type="Gene3D" id="1.25.40.10">
    <property type="entry name" value="Tetratricopeptide repeat domain"/>
    <property type="match status" value="2"/>
</dbReference>
<dbReference type="PANTHER" id="PTHR44943">
    <property type="entry name" value="CELLULOSE SYNTHASE OPERON PROTEIN C"/>
    <property type="match status" value="1"/>
</dbReference>
<protein>
    <submittedName>
        <fullName evidence="5">Uncharacterized protein</fullName>
    </submittedName>
</protein>
<keyword evidence="2 3" id="KW-0802">TPR repeat</keyword>
<dbReference type="SMART" id="SM00028">
    <property type="entry name" value="TPR"/>
    <property type="match status" value="3"/>
</dbReference>
<name>A0A2V2NGQ4_9EURY</name>
<dbReference type="InterPro" id="IPR011990">
    <property type="entry name" value="TPR-like_helical_dom_sf"/>
</dbReference>
<evidence type="ECO:0000256" key="3">
    <source>
        <dbReference type="PROSITE-ProRule" id="PRU00339"/>
    </source>
</evidence>
<dbReference type="Proteomes" id="UP000245934">
    <property type="component" value="Unassembled WGS sequence"/>
</dbReference>
<feature type="region of interest" description="Disordered" evidence="4">
    <location>
        <begin position="61"/>
        <end position="84"/>
    </location>
</feature>
<dbReference type="Pfam" id="PF00515">
    <property type="entry name" value="TPR_1"/>
    <property type="match status" value="1"/>
</dbReference>
<dbReference type="OrthoDB" id="115601at2157"/>
<dbReference type="EMBL" id="QGMZ01000009">
    <property type="protein sequence ID" value="PWR75568.1"/>
    <property type="molecule type" value="Genomic_DNA"/>
</dbReference>
<dbReference type="InterPro" id="IPR051685">
    <property type="entry name" value="Ycf3/AcsC/BcsC/TPR_MFPF"/>
</dbReference>
<feature type="repeat" description="TPR" evidence="3">
    <location>
        <begin position="233"/>
        <end position="266"/>
    </location>
</feature>
<dbReference type="PROSITE" id="PS50293">
    <property type="entry name" value="TPR_REGION"/>
    <property type="match status" value="3"/>
</dbReference>
<evidence type="ECO:0000256" key="4">
    <source>
        <dbReference type="SAM" id="MobiDB-lite"/>
    </source>
</evidence>
<keyword evidence="1" id="KW-0677">Repeat</keyword>
<feature type="repeat" description="TPR" evidence="3">
    <location>
        <begin position="199"/>
        <end position="232"/>
    </location>
</feature>
<gene>
    <name evidence="5" type="ORF">DLD82_04165</name>
</gene>
<reference evidence="5 6" key="1">
    <citation type="submission" date="2018-05" db="EMBL/GenBank/DDBJ databases">
        <title>Draft genome of Methanospirillum stamsii Pt1.</title>
        <authorList>
            <person name="Dueholm M.S."/>
            <person name="Nielsen P.H."/>
            <person name="Bakmann L.F."/>
            <person name="Otzen D.E."/>
        </authorList>
    </citation>
    <scope>NUCLEOTIDE SEQUENCE [LARGE SCALE GENOMIC DNA]</scope>
    <source>
        <strain evidence="5 6">Pt1</strain>
    </source>
</reference>
<accession>A0A2V2NGQ4</accession>
<sequence>MGLINLRKTKTESLESDLEDDINEFNQLFDNIDFNEIDSRNIEDEKFYGDDMENNVPVHTTIQPKQGDESSNKPEDTITEPLSIDFSPEPIRKTVKEPEIHKKRPAISGTAKTQTTIRSPIHESISNPDTLKSEYAPERFQEIKGKEDTPFTEYAKVFEQDTNLATVWYNKGVILSRIGKHEKAISAFEQSLLLSPGYIRAWNNKGVALSRAGRYEEALEAYEQALLLDAGHVSAWNNKGVALSKLGRYTEAIDAYEQALQISPTYPEGHHNEKTVRTRRAIKA</sequence>
<evidence type="ECO:0000313" key="5">
    <source>
        <dbReference type="EMBL" id="PWR75568.1"/>
    </source>
</evidence>
<dbReference type="GeneID" id="97610301"/>
<organism evidence="5 6">
    <name type="scientific">Methanospirillum stamsii</name>
    <dbReference type="NCBI Taxonomy" id="1277351"/>
    <lineage>
        <taxon>Archaea</taxon>
        <taxon>Methanobacteriati</taxon>
        <taxon>Methanobacteriota</taxon>
        <taxon>Stenosarchaea group</taxon>
        <taxon>Methanomicrobia</taxon>
        <taxon>Methanomicrobiales</taxon>
        <taxon>Methanospirillaceae</taxon>
        <taxon>Methanospirillum</taxon>
    </lineage>
</organism>
<feature type="compositionally biased region" description="Basic and acidic residues" evidence="4">
    <location>
        <begin position="66"/>
        <end position="76"/>
    </location>
</feature>
<evidence type="ECO:0000256" key="1">
    <source>
        <dbReference type="ARBA" id="ARBA00022737"/>
    </source>
</evidence>
<dbReference type="PANTHER" id="PTHR44943:SF8">
    <property type="entry name" value="TPR REPEAT-CONTAINING PROTEIN MJ0263"/>
    <property type="match status" value="1"/>
</dbReference>
<evidence type="ECO:0000256" key="2">
    <source>
        <dbReference type="ARBA" id="ARBA00022803"/>
    </source>
</evidence>
<dbReference type="Pfam" id="PF13432">
    <property type="entry name" value="TPR_16"/>
    <property type="match status" value="1"/>
</dbReference>
<proteinExistence type="predicted"/>
<evidence type="ECO:0000313" key="6">
    <source>
        <dbReference type="Proteomes" id="UP000245934"/>
    </source>
</evidence>
<dbReference type="InterPro" id="IPR019734">
    <property type="entry name" value="TPR_rpt"/>
</dbReference>
<dbReference type="RefSeq" id="WP_109939854.1">
    <property type="nucleotide sequence ID" value="NZ_CP176366.1"/>
</dbReference>
<feature type="repeat" description="TPR" evidence="3">
    <location>
        <begin position="165"/>
        <end position="198"/>
    </location>
</feature>
<dbReference type="SUPFAM" id="SSF48452">
    <property type="entry name" value="TPR-like"/>
    <property type="match status" value="1"/>
</dbReference>
<dbReference type="AlphaFoldDB" id="A0A2V2NGQ4"/>
<dbReference type="PROSITE" id="PS50005">
    <property type="entry name" value="TPR"/>
    <property type="match status" value="3"/>
</dbReference>
<keyword evidence="6" id="KW-1185">Reference proteome</keyword>